<dbReference type="AlphaFoldDB" id="A0A521CDP5"/>
<dbReference type="Proteomes" id="UP000317484">
    <property type="component" value="Unassembled WGS sequence"/>
</dbReference>
<evidence type="ECO:0000313" key="3">
    <source>
        <dbReference type="Proteomes" id="UP000317484"/>
    </source>
</evidence>
<sequence length="744" mass="82186">MSQWMPLRPGKSEVAIPENLLGSLDSLLMTLDDVRATLAESPRIVAVPPVTAVAINGDRGTGKTTLLSAACAALADRADDYLVLPAMRPELFGSRDTVLSSFLASLQRSLSAGQQQVSVETLTAIARAARTYAMSRTPERALETSASPVDYAEDALSVARSSVALSDELHALMSEVVKPPDAPVRLVIVPIDDPDLAPELITTILADIRTLASIPGVVPVACFSMADLQLELLAKRRQRYDWLPAGTLSRQIEKELDKVFPYKYRFDLRPLSVYERAAFRPAGERDSLAALLQDFSDALGQLTGSQLHFEQWLRAPRYMRGLTSPLPNNPRSLVQLWETLSPGARIAGSRTQVALTLMQRIIRLVERPLLDDLGALLATDRETVELVEEATSGGEDSLLQAHLTTRAAVSLIVARQRPLEQAGAPATSVQMARLTGIYADVRVDDRDRTRLAQEALSAFLALQELALAVTPRRDQPYLSYLGEDDWRFLQTTRLAGQSASSSFFLAPPGFTFSDICLLADLWNSMVDLQIDAADIDTIARAHLALGMAFRRGLNRLSRSSFDKQRYDELYEMASRQYRDAVDSSASRDDAYCVWFENFVPLHWHTAFVSEQLAVMRARRHRATLGAASDMRAASIRSGDQQLEFFDRAIRPALDPDRGAAPTWLGGLYPVARELGSRYADRLAAVWPEWQRLLVTDQAAEAVVFPLTVESNPSSRNRFAKEESERGRALLERGLEVLRQLSAGE</sequence>
<gene>
    <name evidence="2" type="ORF">SAMN06273567_102323</name>
</gene>
<dbReference type="Pfam" id="PF07693">
    <property type="entry name" value="KAP_NTPase"/>
    <property type="match status" value="1"/>
</dbReference>
<accession>A0A521CDP5</accession>
<feature type="domain" description="KAP NTPase" evidence="1">
    <location>
        <begin position="48"/>
        <end position="218"/>
    </location>
</feature>
<dbReference type="EMBL" id="FXTJ01000002">
    <property type="protein sequence ID" value="SMO57557.1"/>
    <property type="molecule type" value="Genomic_DNA"/>
</dbReference>
<protein>
    <recommendedName>
        <fullName evidence="1">KAP NTPase domain-containing protein</fullName>
    </recommendedName>
</protein>
<keyword evidence="3" id="KW-1185">Reference proteome</keyword>
<dbReference type="InterPro" id="IPR011646">
    <property type="entry name" value="KAP_P-loop"/>
</dbReference>
<proteinExistence type="predicted"/>
<name>A0A521CDP5_9ACTN</name>
<evidence type="ECO:0000313" key="2">
    <source>
        <dbReference type="EMBL" id="SMO57557.1"/>
    </source>
</evidence>
<organism evidence="2 3">
    <name type="scientific">Geodermatophilus aquaeductus</name>
    <dbReference type="NCBI Taxonomy" id="1564161"/>
    <lineage>
        <taxon>Bacteria</taxon>
        <taxon>Bacillati</taxon>
        <taxon>Actinomycetota</taxon>
        <taxon>Actinomycetes</taxon>
        <taxon>Geodermatophilales</taxon>
        <taxon>Geodermatophilaceae</taxon>
        <taxon>Geodermatophilus</taxon>
    </lineage>
</organism>
<reference evidence="2 3" key="1">
    <citation type="submission" date="2017-05" db="EMBL/GenBank/DDBJ databases">
        <authorList>
            <person name="Varghese N."/>
            <person name="Submissions S."/>
        </authorList>
    </citation>
    <scope>NUCLEOTIDE SEQUENCE [LARGE SCALE GENOMIC DNA]</scope>
    <source>
        <strain evidence="2 3">DSM 46834</strain>
    </source>
</reference>
<dbReference type="RefSeq" id="WP_142457529.1">
    <property type="nucleotide sequence ID" value="NZ_FXTJ01000002.1"/>
</dbReference>
<evidence type="ECO:0000259" key="1">
    <source>
        <dbReference type="Pfam" id="PF07693"/>
    </source>
</evidence>